<name>A0A0F9C3D5_9ZZZZ</name>
<sequence length="43" mass="4898">MRRLKFRLAFLFCLLLTATTTHAVPSVLIKVVDPEGKPLPQFE</sequence>
<evidence type="ECO:0000313" key="1">
    <source>
        <dbReference type="EMBL" id="KKK91196.1"/>
    </source>
</evidence>
<dbReference type="AlphaFoldDB" id="A0A0F9C3D5"/>
<organism evidence="1">
    <name type="scientific">marine sediment metagenome</name>
    <dbReference type="NCBI Taxonomy" id="412755"/>
    <lineage>
        <taxon>unclassified sequences</taxon>
        <taxon>metagenomes</taxon>
        <taxon>ecological metagenomes</taxon>
    </lineage>
</organism>
<dbReference type="EMBL" id="LAZR01048760">
    <property type="protein sequence ID" value="KKK91196.1"/>
    <property type="molecule type" value="Genomic_DNA"/>
</dbReference>
<protein>
    <submittedName>
        <fullName evidence="1">Uncharacterized protein</fullName>
    </submittedName>
</protein>
<feature type="non-terminal residue" evidence="1">
    <location>
        <position position="43"/>
    </location>
</feature>
<proteinExistence type="predicted"/>
<reference evidence="1" key="1">
    <citation type="journal article" date="2015" name="Nature">
        <title>Complex archaea that bridge the gap between prokaryotes and eukaryotes.</title>
        <authorList>
            <person name="Spang A."/>
            <person name="Saw J.H."/>
            <person name="Jorgensen S.L."/>
            <person name="Zaremba-Niedzwiedzka K."/>
            <person name="Martijn J."/>
            <person name="Lind A.E."/>
            <person name="van Eijk R."/>
            <person name="Schleper C."/>
            <person name="Guy L."/>
            <person name="Ettema T.J."/>
        </authorList>
    </citation>
    <scope>NUCLEOTIDE SEQUENCE</scope>
</reference>
<accession>A0A0F9C3D5</accession>
<comment type="caution">
    <text evidence="1">The sequence shown here is derived from an EMBL/GenBank/DDBJ whole genome shotgun (WGS) entry which is preliminary data.</text>
</comment>
<gene>
    <name evidence="1" type="ORF">LCGC14_2715380</name>
</gene>